<dbReference type="EMBL" id="NCKU01009300">
    <property type="protein sequence ID" value="RWS01374.1"/>
    <property type="molecule type" value="Genomic_DNA"/>
</dbReference>
<keyword evidence="3" id="KW-0862">Zinc</keyword>
<reference evidence="8" key="2">
    <citation type="submission" date="2018-11" db="EMBL/GenBank/DDBJ databases">
        <title>Trombidioid mite genomics.</title>
        <authorList>
            <person name="Dong X."/>
        </authorList>
    </citation>
    <scope>NUCLEOTIDE SEQUENCE</scope>
    <source>
        <strain evidence="8">UoL-WK</strain>
    </source>
</reference>
<reference evidence="8 9" key="1">
    <citation type="journal article" date="2018" name="Gigascience">
        <title>Genomes of trombidid mites reveal novel predicted allergens and laterally-transferred genes associated with secondary metabolism.</title>
        <authorList>
            <person name="Dong X."/>
            <person name="Chaisiri K."/>
            <person name="Xia D."/>
            <person name="Armstrong S.D."/>
            <person name="Fang Y."/>
            <person name="Donnelly M.J."/>
            <person name="Kadowaki T."/>
            <person name="McGarry J.W."/>
            <person name="Darby A.C."/>
            <person name="Makepeace B.L."/>
        </authorList>
    </citation>
    <scope>NUCLEOTIDE SEQUENCE [LARGE SCALE GENOMIC DNA]</scope>
    <source>
        <strain evidence="8">UoL-WK</strain>
    </source>
</reference>
<dbReference type="PROSITE" id="PS50089">
    <property type="entry name" value="ZF_RING_2"/>
    <property type="match status" value="1"/>
</dbReference>
<sequence>MNDLVEFEKFFDGENELREEQKTWRDKNYIRWKDMLENISDDENVDISKCKHSRYCCININTPYLGGFIMNEAIISSNDQNLYILNHILLIECEICLNIVRSDKIMVDFMCGHTMCIQCMIGLRDQKCDKCPFCRNIILYIHPFMQIPETFIEKQIPYRVQKIEENTTITLYVDSVSGQLDIYFMSSEEVEKNSDSFDSFQKQRIYANVCEIQWLKIK</sequence>
<accession>A0A3S3Q3N6</accession>
<name>A0A3S3Q3N6_9ACAR</name>
<dbReference type="PROSITE" id="PS00518">
    <property type="entry name" value="ZF_RING_1"/>
    <property type="match status" value="1"/>
</dbReference>
<evidence type="ECO:0000256" key="3">
    <source>
        <dbReference type="ARBA" id="ARBA00022833"/>
    </source>
</evidence>
<dbReference type="EMBL" id="NCKU01007182">
    <property type="protein sequence ID" value="RWS02834.1"/>
    <property type="molecule type" value="Genomic_DNA"/>
</dbReference>
<organism evidence="8 9">
    <name type="scientific">Dinothrombium tinctorium</name>
    <dbReference type="NCBI Taxonomy" id="1965070"/>
    <lineage>
        <taxon>Eukaryota</taxon>
        <taxon>Metazoa</taxon>
        <taxon>Ecdysozoa</taxon>
        <taxon>Arthropoda</taxon>
        <taxon>Chelicerata</taxon>
        <taxon>Arachnida</taxon>
        <taxon>Acari</taxon>
        <taxon>Acariformes</taxon>
        <taxon>Trombidiformes</taxon>
        <taxon>Prostigmata</taxon>
        <taxon>Anystina</taxon>
        <taxon>Parasitengona</taxon>
        <taxon>Trombidioidea</taxon>
        <taxon>Trombidiidae</taxon>
        <taxon>Dinothrombium</taxon>
    </lineage>
</organism>
<evidence type="ECO:0000313" key="6">
    <source>
        <dbReference type="EMBL" id="RWR99829.1"/>
    </source>
</evidence>
<feature type="domain" description="RING-type" evidence="5">
    <location>
        <begin position="93"/>
        <end position="135"/>
    </location>
</feature>
<dbReference type="GO" id="GO:0008270">
    <property type="term" value="F:zinc ion binding"/>
    <property type="evidence" value="ECO:0007669"/>
    <property type="project" value="UniProtKB-KW"/>
</dbReference>
<dbReference type="InterPro" id="IPR013083">
    <property type="entry name" value="Znf_RING/FYVE/PHD"/>
</dbReference>
<evidence type="ECO:0000256" key="2">
    <source>
        <dbReference type="ARBA" id="ARBA00022771"/>
    </source>
</evidence>
<dbReference type="EMBL" id="NCKU01013452">
    <property type="protein sequence ID" value="RWR99829.1"/>
    <property type="molecule type" value="Genomic_DNA"/>
</dbReference>
<keyword evidence="2 4" id="KW-0863">Zinc-finger</keyword>
<evidence type="ECO:0000256" key="1">
    <source>
        <dbReference type="ARBA" id="ARBA00022723"/>
    </source>
</evidence>
<dbReference type="Gene3D" id="3.30.40.10">
    <property type="entry name" value="Zinc/RING finger domain, C3HC4 (zinc finger)"/>
    <property type="match status" value="1"/>
</dbReference>
<dbReference type="SMART" id="SM00184">
    <property type="entry name" value="RING"/>
    <property type="match status" value="1"/>
</dbReference>
<evidence type="ECO:0000313" key="8">
    <source>
        <dbReference type="EMBL" id="RWS02834.1"/>
    </source>
</evidence>
<gene>
    <name evidence="8" type="ORF">B4U79_18465</name>
    <name evidence="7" type="ORF">B4U79_18573</name>
    <name evidence="6" type="ORF">B4U79_18741</name>
</gene>
<keyword evidence="9" id="KW-1185">Reference proteome</keyword>
<comment type="caution">
    <text evidence="8">The sequence shown here is derived from an EMBL/GenBank/DDBJ whole genome shotgun (WGS) entry which is preliminary data.</text>
</comment>
<evidence type="ECO:0000313" key="7">
    <source>
        <dbReference type="EMBL" id="RWS01374.1"/>
    </source>
</evidence>
<dbReference type="InterPro" id="IPR001841">
    <property type="entry name" value="Znf_RING"/>
</dbReference>
<keyword evidence="1" id="KW-0479">Metal-binding</keyword>
<dbReference type="AlphaFoldDB" id="A0A3S3Q3N6"/>
<dbReference type="InterPro" id="IPR017907">
    <property type="entry name" value="Znf_RING_CS"/>
</dbReference>
<dbReference type="SUPFAM" id="SSF57850">
    <property type="entry name" value="RING/U-box"/>
    <property type="match status" value="1"/>
</dbReference>
<evidence type="ECO:0000256" key="4">
    <source>
        <dbReference type="PROSITE-ProRule" id="PRU00175"/>
    </source>
</evidence>
<proteinExistence type="predicted"/>
<evidence type="ECO:0000313" key="9">
    <source>
        <dbReference type="Proteomes" id="UP000285301"/>
    </source>
</evidence>
<dbReference type="Proteomes" id="UP000285301">
    <property type="component" value="Unassembled WGS sequence"/>
</dbReference>
<evidence type="ECO:0000259" key="5">
    <source>
        <dbReference type="PROSITE" id="PS50089"/>
    </source>
</evidence>
<protein>
    <recommendedName>
        <fullName evidence="5">RING-type domain-containing protein</fullName>
    </recommendedName>
</protein>